<name>A0A261Y269_9FUNG</name>
<dbReference type="SUPFAM" id="SSF49785">
    <property type="entry name" value="Galactose-binding domain-like"/>
    <property type="match status" value="2"/>
</dbReference>
<reference evidence="4 5" key="1">
    <citation type="journal article" date="2017" name="Mycologia">
        <title>Bifiguratus adelaidae, gen. et sp. nov., a new member of Mucoromycotina in endophytic and soil-dwelling habitats.</title>
        <authorList>
            <person name="Torres-Cruz T.J."/>
            <person name="Billingsley Tobias T.L."/>
            <person name="Almatruk M."/>
            <person name="Hesse C."/>
            <person name="Kuske C.R."/>
            <person name="Desiro A."/>
            <person name="Benucci G.M."/>
            <person name="Bonito G."/>
            <person name="Stajich J.E."/>
            <person name="Dunlap C."/>
            <person name="Arnold A.E."/>
            <person name="Porras-Alfaro A."/>
        </authorList>
    </citation>
    <scope>NUCLEOTIDE SEQUENCE [LARGE SCALE GENOMIC DNA]</scope>
    <source>
        <strain evidence="4 5">AZ0501</strain>
    </source>
</reference>
<dbReference type="InterPro" id="IPR018954">
    <property type="entry name" value="Betagal_dom2"/>
</dbReference>
<dbReference type="Gene3D" id="2.60.390.10">
    <property type="entry name" value="Beta-galactosidase, domain 3"/>
    <property type="match status" value="1"/>
</dbReference>
<dbReference type="GO" id="GO:0004565">
    <property type="term" value="F:beta-galactosidase activity"/>
    <property type="evidence" value="ECO:0007669"/>
    <property type="project" value="UniProtKB-ARBA"/>
</dbReference>
<dbReference type="Pfam" id="PF13363">
    <property type="entry name" value="BetaGal_dom3"/>
    <property type="match status" value="1"/>
</dbReference>
<dbReference type="OrthoDB" id="1657402at2759"/>
<dbReference type="InterPro" id="IPR037110">
    <property type="entry name" value="Betagal_dom2_sf"/>
</dbReference>
<keyword evidence="2" id="KW-0326">Glycosidase</keyword>
<evidence type="ECO:0000313" key="5">
    <source>
        <dbReference type="Proteomes" id="UP000242875"/>
    </source>
</evidence>
<dbReference type="InterPro" id="IPR008979">
    <property type="entry name" value="Galactose-bd-like_sf"/>
</dbReference>
<evidence type="ECO:0000256" key="1">
    <source>
        <dbReference type="ARBA" id="ARBA00022801"/>
    </source>
</evidence>
<dbReference type="SUPFAM" id="SSF117100">
    <property type="entry name" value="Beta-galactosidase LacA, domain 3"/>
    <property type="match status" value="1"/>
</dbReference>
<dbReference type="InterPro" id="IPR025972">
    <property type="entry name" value="BetaGal_dom3"/>
</dbReference>
<dbReference type="Proteomes" id="UP000242875">
    <property type="component" value="Unassembled WGS sequence"/>
</dbReference>
<accession>A0A261Y269</accession>
<evidence type="ECO:0000313" key="4">
    <source>
        <dbReference type="EMBL" id="OZJ04706.1"/>
    </source>
</evidence>
<protein>
    <recommendedName>
        <fullName evidence="3">Beta-galactosidase domain-containing protein</fullName>
    </recommendedName>
</protein>
<keyword evidence="1" id="KW-0378">Hydrolase</keyword>
<feature type="domain" description="Beta-galactosidase" evidence="3">
    <location>
        <begin position="1"/>
        <end position="155"/>
    </location>
</feature>
<dbReference type="AlphaFoldDB" id="A0A261Y269"/>
<keyword evidence="5" id="KW-1185">Reference proteome</keyword>
<sequence>MAGTKAMNCSTSVSGVQCDKLYNEQTLSEFYILRNKNISGFDNFDFKLNIDNSTAIPVQDTIAIHGRDSKLLSVNLQFLDQHILYSTSEVLTWGTIDDVDYLVLHGLEGEDAEISLRTDGASHVKVHVGSGSVNYTLEKNSVRLNIRHQVLEVGNKPWSGICLWQLLLHLSQYLLRGETKKSDHILSLRGDAAKEDAVEVFASSRFTSIEWNDKRLHVSTSSRGSRIGKIAGPKSVVLPKLQNWYFARESPESLPSFDDRLWKNADKTSTNNPLPQPSGQPVLYASDYGYHIGHIWYRGHFEANGVETAINITAQGKWDTFKNVNFFQTNHHFPTGGENSIYSCWLNGHYLGSSNSSGNGSPHVFQFSNNELVKGKNVISVLVDGMGSDEEGGSASDLYKNYRGLREAHLLSDNGSENVTISWKIQGNLGGEDIVDTARGTFNVGGKYGERHGWHLPKFPLTTRKFKSGITLPHNFGMAGIVWYMTEFELNFPENSDNPLVVVFDMPKDQSYRAEFYINGWNYGKVIPELGPQDEFPVPPGILNTNGKNRLAIAVLGIREVNNTFGDLRLKVLNSYVFSGKLWTQTEAPDFDEKVYGTSSGW</sequence>
<dbReference type="EMBL" id="MVBO01000032">
    <property type="protein sequence ID" value="OZJ04706.1"/>
    <property type="molecule type" value="Genomic_DNA"/>
</dbReference>
<dbReference type="Pfam" id="PF10435">
    <property type="entry name" value="BetaGal_dom2"/>
    <property type="match status" value="1"/>
</dbReference>
<evidence type="ECO:0000259" key="3">
    <source>
        <dbReference type="SMART" id="SM01029"/>
    </source>
</evidence>
<dbReference type="SUPFAM" id="SSF51011">
    <property type="entry name" value="Glycosyl hydrolase domain"/>
    <property type="match status" value="1"/>
</dbReference>
<dbReference type="InterPro" id="IPR036833">
    <property type="entry name" value="BetaGal_dom3_sf"/>
</dbReference>
<dbReference type="Pfam" id="PF13364">
    <property type="entry name" value="BetaGal_ABD2"/>
    <property type="match status" value="2"/>
</dbReference>
<evidence type="ECO:0000256" key="2">
    <source>
        <dbReference type="ARBA" id="ARBA00023295"/>
    </source>
</evidence>
<dbReference type="Gene3D" id="2.60.120.260">
    <property type="entry name" value="Galactose-binding domain-like"/>
    <property type="match status" value="2"/>
</dbReference>
<dbReference type="Gene3D" id="2.102.20.10">
    <property type="entry name" value="Beta-galactosidase, domain 2"/>
    <property type="match status" value="1"/>
</dbReference>
<gene>
    <name evidence="4" type="ORF">BZG36_02538</name>
</gene>
<proteinExistence type="predicted"/>
<organism evidence="4 5">
    <name type="scientific">Bifiguratus adelaidae</name>
    <dbReference type="NCBI Taxonomy" id="1938954"/>
    <lineage>
        <taxon>Eukaryota</taxon>
        <taxon>Fungi</taxon>
        <taxon>Fungi incertae sedis</taxon>
        <taxon>Mucoromycota</taxon>
        <taxon>Mucoromycotina</taxon>
        <taxon>Endogonomycetes</taxon>
        <taxon>Endogonales</taxon>
        <taxon>Endogonales incertae sedis</taxon>
        <taxon>Bifiguratus</taxon>
    </lineage>
</organism>
<dbReference type="SMART" id="SM01029">
    <property type="entry name" value="BetaGal_dom2"/>
    <property type="match status" value="1"/>
</dbReference>
<dbReference type="InterPro" id="IPR025300">
    <property type="entry name" value="BetaGal_jelly_roll_dom"/>
</dbReference>
<comment type="caution">
    <text evidence="4">The sequence shown here is derived from an EMBL/GenBank/DDBJ whole genome shotgun (WGS) entry which is preliminary data.</text>
</comment>